<dbReference type="RefSeq" id="WP_158957370.1">
    <property type="nucleotide sequence ID" value="NZ_CP046916.1"/>
</dbReference>
<keyword evidence="3 6" id="KW-0812">Transmembrane</keyword>
<dbReference type="PANTHER" id="PTHR11662">
    <property type="entry name" value="SOLUTE CARRIER FAMILY 17"/>
    <property type="match status" value="1"/>
</dbReference>
<dbReference type="PANTHER" id="PTHR11662:SF399">
    <property type="entry name" value="FI19708P1-RELATED"/>
    <property type="match status" value="1"/>
</dbReference>
<dbReference type="AlphaFoldDB" id="A0A7Z2JK85"/>
<sequence length="453" mass="48604">MLQTKHAANQNALPKPAGRQRWFVLSLLCLIALVNNIDRLTLSIAAPAMQSELGITATDIGLLGSAFSLFYAFGQLPSGWFIDRFGPRKLLGISVLVWSAATAAMGIAQNFGAFLFARAWLGVAESPSLPSTNKIVTQWFPKKEQGIANASWDAALKIGPAFFTAALVFVVAQFGWRTMYVLAGAAGLAVTVIFFACFRDVDRNPRLSPEERAYIEQDGGTRTSVHDTRVPWLTMFRRQSMWGMMAGFFCNMWVYQIFLIFIPMFIIRQFGLKFSSLGIAASVPWIGAMIGDIASGVVSGKLAGRPCWSTLKAKRVTIVVALLLQAGVLALLPFNAMFGQAAGLPVAVVLMAFALGFNGAVVAHAWSLPAEVTAPSTVASAASVQNFGGFLGATLSPLVAGMLVDATHSFTLVFLSSAVVSVLGAVAYHFYVRQPIISEQETQSANSLSRVTS</sequence>
<reference evidence="8 9" key="1">
    <citation type="submission" date="2019-12" db="EMBL/GenBank/DDBJ databases">
        <title>Paraburkholderia acidiphila 7Q-K02 sp. nov and Paraburkholderia acidisoli DHF22 sp. nov., two strains isolated from forest soil.</title>
        <authorList>
            <person name="Gao Z."/>
            <person name="Qiu L."/>
        </authorList>
    </citation>
    <scope>NUCLEOTIDE SEQUENCE [LARGE SCALE GENOMIC DNA]</scope>
    <source>
        <strain evidence="8 9">DHF22</strain>
    </source>
</reference>
<organism evidence="8 9">
    <name type="scientific">Paraburkholderia acidisoli</name>
    <dbReference type="NCBI Taxonomy" id="2571748"/>
    <lineage>
        <taxon>Bacteria</taxon>
        <taxon>Pseudomonadati</taxon>
        <taxon>Pseudomonadota</taxon>
        <taxon>Betaproteobacteria</taxon>
        <taxon>Burkholderiales</taxon>
        <taxon>Burkholderiaceae</taxon>
        <taxon>Paraburkholderia</taxon>
    </lineage>
</organism>
<dbReference type="Gene3D" id="1.20.1250.20">
    <property type="entry name" value="MFS general substrate transporter like domains"/>
    <property type="match status" value="2"/>
</dbReference>
<dbReference type="PIRSF" id="PIRSF002808">
    <property type="entry name" value="Hexose_phosphate_transp"/>
    <property type="match status" value="1"/>
</dbReference>
<evidence type="ECO:0000313" key="9">
    <source>
        <dbReference type="Proteomes" id="UP000433577"/>
    </source>
</evidence>
<dbReference type="Pfam" id="PF07690">
    <property type="entry name" value="MFS_1"/>
    <property type="match status" value="1"/>
</dbReference>
<evidence type="ECO:0000256" key="3">
    <source>
        <dbReference type="ARBA" id="ARBA00022692"/>
    </source>
</evidence>
<dbReference type="InterPro" id="IPR050382">
    <property type="entry name" value="MFS_Na/Anion_cotransporter"/>
</dbReference>
<keyword evidence="9" id="KW-1185">Reference proteome</keyword>
<dbReference type="InterPro" id="IPR036259">
    <property type="entry name" value="MFS_trans_sf"/>
</dbReference>
<dbReference type="CDD" id="cd17319">
    <property type="entry name" value="MFS_ExuT_GudP_like"/>
    <property type="match status" value="1"/>
</dbReference>
<dbReference type="GO" id="GO:0022857">
    <property type="term" value="F:transmembrane transporter activity"/>
    <property type="evidence" value="ECO:0007669"/>
    <property type="project" value="InterPro"/>
</dbReference>
<feature type="transmembrane region" description="Helical" evidence="6">
    <location>
        <begin position="410"/>
        <end position="431"/>
    </location>
</feature>
<accession>A0A7Z2JK85</accession>
<feature type="transmembrane region" description="Helical" evidence="6">
    <location>
        <begin position="22"/>
        <end position="41"/>
    </location>
</feature>
<dbReference type="GO" id="GO:0005886">
    <property type="term" value="C:plasma membrane"/>
    <property type="evidence" value="ECO:0007669"/>
    <property type="project" value="UniProtKB-SubCell"/>
</dbReference>
<keyword evidence="4 6" id="KW-1133">Transmembrane helix</keyword>
<evidence type="ECO:0000256" key="4">
    <source>
        <dbReference type="ARBA" id="ARBA00022989"/>
    </source>
</evidence>
<name>A0A7Z2JK85_9BURK</name>
<feature type="transmembrane region" description="Helical" evidence="6">
    <location>
        <begin position="344"/>
        <end position="366"/>
    </location>
</feature>
<dbReference type="Proteomes" id="UP000433577">
    <property type="component" value="Chromosome 4"/>
</dbReference>
<dbReference type="OrthoDB" id="8596007at2"/>
<comment type="subcellular location">
    <subcellularLocation>
        <location evidence="1">Cell membrane</location>
        <topology evidence="1">Multi-pass membrane protein</topology>
    </subcellularLocation>
</comment>
<evidence type="ECO:0000256" key="5">
    <source>
        <dbReference type="ARBA" id="ARBA00023136"/>
    </source>
</evidence>
<evidence type="ECO:0000256" key="1">
    <source>
        <dbReference type="ARBA" id="ARBA00004651"/>
    </source>
</evidence>
<feature type="transmembrane region" description="Helical" evidence="6">
    <location>
        <begin position="387"/>
        <end position="404"/>
    </location>
</feature>
<proteinExistence type="predicted"/>
<dbReference type="InterPro" id="IPR020846">
    <property type="entry name" value="MFS_dom"/>
</dbReference>
<gene>
    <name evidence="8" type="ORF">FAZ98_30715</name>
</gene>
<feature type="transmembrane region" description="Helical" evidence="6">
    <location>
        <begin position="93"/>
        <end position="117"/>
    </location>
</feature>
<dbReference type="PROSITE" id="PS50850">
    <property type="entry name" value="MFS"/>
    <property type="match status" value="1"/>
</dbReference>
<feature type="transmembrane region" description="Helical" evidence="6">
    <location>
        <begin position="53"/>
        <end position="73"/>
    </location>
</feature>
<protein>
    <submittedName>
        <fullName evidence="8">MFS transporter</fullName>
    </submittedName>
</protein>
<feature type="transmembrane region" description="Helical" evidence="6">
    <location>
        <begin position="316"/>
        <end position="338"/>
    </location>
</feature>
<dbReference type="InterPro" id="IPR000849">
    <property type="entry name" value="Sugar_P_transporter"/>
</dbReference>
<dbReference type="SUPFAM" id="SSF103473">
    <property type="entry name" value="MFS general substrate transporter"/>
    <property type="match status" value="1"/>
</dbReference>
<feature type="transmembrane region" description="Helical" evidence="6">
    <location>
        <begin position="279"/>
        <end position="304"/>
    </location>
</feature>
<evidence type="ECO:0000256" key="6">
    <source>
        <dbReference type="SAM" id="Phobius"/>
    </source>
</evidence>
<dbReference type="KEGG" id="pacs:FAZ98_30715"/>
<keyword evidence="5 6" id="KW-0472">Membrane</keyword>
<evidence type="ECO:0000259" key="7">
    <source>
        <dbReference type="PROSITE" id="PS50850"/>
    </source>
</evidence>
<feature type="transmembrane region" description="Helical" evidence="6">
    <location>
        <begin position="180"/>
        <end position="198"/>
    </location>
</feature>
<feature type="domain" description="Major facilitator superfamily (MFS) profile" evidence="7">
    <location>
        <begin position="24"/>
        <end position="436"/>
    </location>
</feature>
<evidence type="ECO:0000313" key="8">
    <source>
        <dbReference type="EMBL" id="QGZ66185.1"/>
    </source>
</evidence>
<feature type="transmembrane region" description="Helical" evidence="6">
    <location>
        <begin position="242"/>
        <end position="267"/>
    </location>
</feature>
<evidence type="ECO:0000256" key="2">
    <source>
        <dbReference type="ARBA" id="ARBA00022475"/>
    </source>
</evidence>
<dbReference type="InterPro" id="IPR011701">
    <property type="entry name" value="MFS"/>
</dbReference>
<keyword evidence="2" id="KW-1003">Cell membrane</keyword>
<dbReference type="EMBL" id="CP046916">
    <property type="protein sequence ID" value="QGZ66185.1"/>
    <property type="molecule type" value="Genomic_DNA"/>
</dbReference>